<protein>
    <recommendedName>
        <fullName evidence="4">HTH iclR-type domain-containing protein</fullName>
    </recommendedName>
</protein>
<keyword evidence="3" id="KW-1185">Reference proteome</keyword>
<accession>A0ABY6LLJ0</accession>
<evidence type="ECO:0000313" key="2">
    <source>
        <dbReference type="EMBL" id="UYV81047.1"/>
    </source>
</evidence>
<feature type="region of interest" description="Disordered" evidence="1">
    <location>
        <begin position="1"/>
        <end position="21"/>
    </location>
</feature>
<gene>
    <name evidence="2" type="ORF">LAZ67_19002625</name>
</gene>
<evidence type="ECO:0000256" key="1">
    <source>
        <dbReference type="SAM" id="MobiDB-lite"/>
    </source>
</evidence>
<feature type="region of interest" description="Disordered" evidence="1">
    <location>
        <begin position="132"/>
        <end position="151"/>
    </location>
</feature>
<dbReference type="EMBL" id="CP092881">
    <property type="protein sequence ID" value="UYV81047.1"/>
    <property type="molecule type" value="Genomic_DNA"/>
</dbReference>
<reference evidence="2 3" key="1">
    <citation type="submission" date="2022-01" db="EMBL/GenBank/DDBJ databases">
        <title>A chromosomal length assembly of Cordylochernes scorpioides.</title>
        <authorList>
            <person name="Zeh D."/>
            <person name="Zeh J."/>
        </authorList>
    </citation>
    <scope>NUCLEOTIDE SEQUENCE [LARGE SCALE GENOMIC DNA]</scope>
    <source>
        <strain evidence="2">IN4F17</strain>
        <tissue evidence="2">Whole Body</tissue>
    </source>
</reference>
<evidence type="ECO:0000313" key="3">
    <source>
        <dbReference type="Proteomes" id="UP001235939"/>
    </source>
</evidence>
<sequence>MDSVNSDVSGRMLQPKSPDASHNFDVLTSYKNCRTFESRDASQNFDDDPTPPVYVLISYIQLIINKQLQRNSKVSMRKIAHETGMSKSSVHRIARKNPKYFNSSRMRTSAYGWGDSANASIGPLISNGSKSYSRTECYSPPSKRTTTKTRAGPLRSAIDEHRQNPQSIMIWAGIFASGKTLLCELVCDRKLSILDWEI</sequence>
<proteinExistence type="predicted"/>
<organism evidence="2 3">
    <name type="scientific">Cordylochernes scorpioides</name>
    <dbReference type="NCBI Taxonomy" id="51811"/>
    <lineage>
        <taxon>Eukaryota</taxon>
        <taxon>Metazoa</taxon>
        <taxon>Ecdysozoa</taxon>
        <taxon>Arthropoda</taxon>
        <taxon>Chelicerata</taxon>
        <taxon>Arachnida</taxon>
        <taxon>Pseudoscorpiones</taxon>
        <taxon>Cheliferoidea</taxon>
        <taxon>Chernetidae</taxon>
        <taxon>Cordylochernes</taxon>
    </lineage>
</organism>
<evidence type="ECO:0008006" key="4">
    <source>
        <dbReference type="Google" id="ProtNLM"/>
    </source>
</evidence>
<dbReference type="Proteomes" id="UP001235939">
    <property type="component" value="Chromosome 19"/>
</dbReference>
<name>A0ABY6LLJ0_9ARAC</name>